<name>A0A7C2V9Z3_9CREN</name>
<dbReference type="EMBL" id="DSGT01000012">
    <property type="protein sequence ID" value="HEW53466.1"/>
    <property type="molecule type" value="Genomic_DNA"/>
</dbReference>
<comment type="caution">
    <text evidence="1">The sequence shown here is derived from an EMBL/GenBank/DDBJ whole genome shotgun (WGS) entry which is preliminary data.</text>
</comment>
<dbReference type="AlphaFoldDB" id="A0A7C2V9Z3"/>
<dbReference type="InterPro" id="IPR015943">
    <property type="entry name" value="WD40/YVTN_repeat-like_dom_sf"/>
</dbReference>
<evidence type="ECO:0008006" key="2">
    <source>
        <dbReference type="Google" id="ProtNLM"/>
    </source>
</evidence>
<organism evidence="1">
    <name type="scientific">Ignisphaera aggregans</name>
    <dbReference type="NCBI Taxonomy" id="334771"/>
    <lineage>
        <taxon>Archaea</taxon>
        <taxon>Thermoproteota</taxon>
        <taxon>Thermoprotei</taxon>
        <taxon>Desulfurococcales</taxon>
        <taxon>Desulfurococcaceae</taxon>
        <taxon>Ignisphaera</taxon>
    </lineage>
</organism>
<sequence length="350" mass="37694">MDIVWSRVSSGSGYRDGVFGVCVYEDRVYAAGFDELYGLGRKRFRIEAYSARDGTPLARWADERSHVVASLTSCAVLDGRVYAFGVASGFWSILVFDRDLGLVKRLDVEKPFVVPSAAMVHGGYVYVAGVAPSASGLSSMFVARLAPDDLSIEKSFSVDMRGFGAGAYAIAFSSDAKRIVVGGFDRVEGSTGWLVVFLTEDLELIKVARPGIRGSITGLAVGADGSIYAVNRSRTARLGKDGEMIASTSAIQGVKVYAHPEEHPVLGSNIVVVSDNEAYLLSGDSLSIVDSVRLSRGPQILTAFTGSMAVDSSNVYVAATQVVTKDDWNWVVMALRPRGRGVISRFFRRR</sequence>
<gene>
    <name evidence="1" type="ORF">ENO77_04840</name>
</gene>
<dbReference type="Gene3D" id="2.130.10.10">
    <property type="entry name" value="YVTN repeat-like/Quinoprotein amine dehydrogenase"/>
    <property type="match status" value="1"/>
</dbReference>
<dbReference type="InterPro" id="IPR011047">
    <property type="entry name" value="Quinoprotein_ADH-like_sf"/>
</dbReference>
<proteinExistence type="predicted"/>
<reference evidence="1" key="1">
    <citation type="journal article" date="2020" name="mSystems">
        <title>Genome- and Community-Level Interaction Insights into Carbon Utilization and Element Cycling Functions of Hydrothermarchaeota in Hydrothermal Sediment.</title>
        <authorList>
            <person name="Zhou Z."/>
            <person name="Liu Y."/>
            <person name="Xu W."/>
            <person name="Pan J."/>
            <person name="Luo Z.H."/>
            <person name="Li M."/>
        </authorList>
    </citation>
    <scope>NUCLEOTIDE SEQUENCE [LARGE SCALE GENOMIC DNA]</scope>
    <source>
        <strain evidence="1">SpSt-16</strain>
    </source>
</reference>
<protein>
    <recommendedName>
        <fullName evidence="2">WD40 repeat domain-containing protein</fullName>
    </recommendedName>
</protein>
<accession>A0A7C2V9Z3</accession>
<evidence type="ECO:0000313" key="1">
    <source>
        <dbReference type="EMBL" id="HEW53466.1"/>
    </source>
</evidence>
<dbReference type="SUPFAM" id="SSF50998">
    <property type="entry name" value="Quinoprotein alcohol dehydrogenase-like"/>
    <property type="match status" value="1"/>
</dbReference>